<reference evidence="2" key="1">
    <citation type="submission" date="2012-08" db="EMBL/GenBank/DDBJ databases">
        <title>Cassytha pubescens and C. glabella (Lauraceae) are not disjunctly distributed between Australia and the Ryukyu Archipelago of Japan - evidence from morphological and molecular data.</title>
        <authorList>
            <person name="Kokubugata G."/>
            <person name="Nakamura K."/>
            <person name="Forster P.I."/>
            <person name="Wilson G.W."/>
            <person name="Holland A.E."/>
            <person name="Hirayama Y."/>
            <person name="Yokota M."/>
        </authorList>
    </citation>
    <scope>NUCLEOTIDE SEQUENCE</scope>
    <source>
        <strain evidence="2">K-LV1</strain>
    </source>
</reference>
<evidence type="ECO:0000313" key="4">
    <source>
        <dbReference type="Proteomes" id="UP000277283"/>
    </source>
</evidence>
<name>K7WWD8_9VIRU</name>
<keyword evidence="1" id="KW-0812">Transmembrane</keyword>
<evidence type="ECO:0000313" key="3">
    <source>
        <dbReference type="EMBL" id="ATU84177.1"/>
    </source>
</evidence>
<organism evidence="2 4">
    <name type="scientific">White spot syndrome virus</name>
    <dbReference type="NCBI Taxonomy" id="342409"/>
    <lineage>
        <taxon>Viruses</taxon>
        <taxon>Viruses incertae sedis</taxon>
        <taxon>Naldaviricetes</taxon>
        <taxon>Nimaviridae</taxon>
        <taxon>Whispovirus</taxon>
    </lineage>
</organism>
<dbReference type="Proteomes" id="UP000277283">
    <property type="component" value="Segment"/>
</dbReference>
<reference evidence="4" key="2">
    <citation type="submission" date="2012-08" db="EMBL/GenBank/DDBJ databases">
        <authorList>
            <person name="Choi T.-J."/>
        </authorList>
    </citation>
    <scope>NUCLEOTIDE SEQUENCE [LARGE SCALE GENOMIC DNA]</scope>
    <source>
        <strain evidence="4">K-LV1</strain>
    </source>
</reference>
<accession>K7WWD8</accession>
<feature type="transmembrane region" description="Helical" evidence="1">
    <location>
        <begin position="34"/>
        <end position="53"/>
    </location>
</feature>
<gene>
    <name evidence="2" type="ORF">wssv_00720</name>
</gene>
<protein>
    <submittedName>
        <fullName evidence="3">ORF1207</fullName>
    </submittedName>
    <submittedName>
        <fullName evidence="2">Wsv072</fullName>
    </submittedName>
</protein>
<sequence>MTLGLGTCTYTHYIQKTLGLMHCQQSPLLPLHQLLVVFGTSIWMPHFLQYYSYQQTQRKSHP</sequence>
<keyword evidence="1" id="KW-1133">Transmembrane helix</keyword>
<dbReference type="EMBL" id="MF768985">
    <property type="protein sequence ID" value="ATU84177.1"/>
    <property type="molecule type" value="Genomic_DNA"/>
</dbReference>
<keyword evidence="1" id="KW-0472">Membrane</keyword>
<proteinExistence type="predicted"/>
<dbReference type="EMBL" id="JX515788">
    <property type="protein sequence ID" value="AFX59449.1"/>
    <property type="molecule type" value="Genomic_DNA"/>
</dbReference>
<evidence type="ECO:0000256" key="1">
    <source>
        <dbReference type="SAM" id="Phobius"/>
    </source>
</evidence>
<reference evidence="3" key="3">
    <citation type="journal article" date="2018" name="Aquaculture">
        <title>Complete genome sequence of a white spot syndrome virus associated with a disease incursion in Australia.</title>
        <authorList>
            <person name="Oakey J."/>
            <person name="Smith C.S."/>
        </authorList>
    </citation>
    <scope>NUCLEOTIDE SEQUENCE [LARGE SCALE GENOMIC DNA]</scope>
    <source>
        <strain evidence="3">WSSV-AU</strain>
    </source>
</reference>
<dbReference type="Proteomes" id="UP000267516">
    <property type="component" value="Segment"/>
</dbReference>
<evidence type="ECO:0000313" key="2">
    <source>
        <dbReference type="EMBL" id="AFX59449.1"/>
    </source>
</evidence>